<dbReference type="Proteomes" id="UP000468766">
    <property type="component" value="Unassembled WGS sequence"/>
</dbReference>
<dbReference type="InterPro" id="IPR000924">
    <property type="entry name" value="Glu/Gln-tRNA-synth"/>
</dbReference>
<keyword evidence="5 8" id="KW-0067">ATP-binding</keyword>
<dbReference type="GO" id="GO:0008270">
    <property type="term" value="F:zinc ion binding"/>
    <property type="evidence" value="ECO:0007669"/>
    <property type="project" value="InterPro"/>
</dbReference>
<dbReference type="GO" id="GO:0006424">
    <property type="term" value="P:glutamyl-tRNA aminoacylation"/>
    <property type="evidence" value="ECO:0007669"/>
    <property type="project" value="UniProtKB-UniRule"/>
</dbReference>
<proteinExistence type="inferred from homology"/>
<organism evidence="11 12">
    <name type="scientific">Heliorestis acidaminivorans</name>
    <dbReference type="NCBI Taxonomy" id="553427"/>
    <lineage>
        <taxon>Bacteria</taxon>
        <taxon>Bacillati</taxon>
        <taxon>Bacillota</taxon>
        <taxon>Clostridia</taxon>
        <taxon>Eubacteriales</taxon>
        <taxon>Heliobacteriaceae</taxon>
        <taxon>Heliorestis</taxon>
    </lineage>
</organism>
<dbReference type="CDD" id="cd00808">
    <property type="entry name" value="GluRS_core"/>
    <property type="match status" value="1"/>
</dbReference>
<feature type="binding site" evidence="8">
    <location>
        <position position="255"/>
    </location>
    <ligand>
        <name>ATP</name>
        <dbReference type="ChEBI" id="CHEBI:30616"/>
    </ligand>
</feature>
<comment type="subcellular location">
    <subcellularLocation>
        <location evidence="8">Cytoplasm</location>
    </subcellularLocation>
</comment>
<dbReference type="Pfam" id="PF19269">
    <property type="entry name" value="Anticodon_2"/>
    <property type="match status" value="1"/>
</dbReference>
<dbReference type="PROSITE" id="PS00178">
    <property type="entry name" value="AA_TRNA_LIGASE_I"/>
    <property type="match status" value="1"/>
</dbReference>
<dbReference type="RefSeq" id="WP_151621542.1">
    <property type="nucleotide sequence ID" value="NZ_WBXO01000012.1"/>
</dbReference>
<dbReference type="FunFam" id="3.40.50.620:FF:000045">
    <property type="entry name" value="Glutamate--tRNA ligase, mitochondrial"/>
    <property type="match status" value="1"/>
</dbReference>
<dbReference type="InterPro" id="IPR020751">
    <property type="entry name" value="aa-tRNA-synth_I_codon-bd_sub2"/>
</dbReference>
<evidence type="ECO:0000256" key="7">
    <source>
        <dbReference type="ARBA" id="ARBA00023146"/>
    </source>
</evidence>
<dbReference type="PANTHER" id="PTHR43311:SF2">
    <property type="entry name" value="GLUTAMATE--TRNA LIGASE, MITOCHONDRIAL-RELATED"/>
    <property type="match status" value="1"/>
</dbReference>
<dbReference type="GO" id="GO:0000049">
    <property type="term" value="F:tRNA binding"/>
    <property type="evidence" value="ECO:0007669"/>
    <property type="project" value="InterPro"/>
</dbReference>
<dbReference type="EC" id="6.1.1.17" evidence="8"/>
<dbReference type="HAMAP" id="MF_00022">
    <property type="entry name" value="Glu_tRNA_synth_type1"/>
    <property type="match status" value="1"/>
</dbReference>
<dbReference type="GO" id="GO:0005524">
    <property type="term" value="F:ATP binding"/>
    <property type="evidence" value="ECO:0007669"/>
    <property type="project" value="UniProtKB-UniRule"/>
</dbReference>
<evidence type="ECO:0000256" key="6">
    <source>
        <dbReference type="ARBA" id="ARBA00022917"/>
    </source>
</evidence>
<comment type="function">
    <text evidence="8">Catalyzes the attachment of glutamate to tRNA(Glu) in a two-step reaction: glutamate is first activated by ATP to form Glu-AMP and then transferred to the acceptor end of tRNA(Glu).</text>
</comment>
<evidence type="ECO:0000256" key="4">
    <source>
        <dbReference type="ARBA" id="ARBA00022741"/>
    </source>
</evidence>
<dbReference type="InterPro" id="IPR020752">
    <property type="entry name" value="Glu-tRNA-synth_I_codon-bd_sub1"/>
</dbReference>
<keyword evidence="7 8" id="KW-0030">Aminoacyl-tRNA synthetase</keyword>
<keyword evidence="4 8" id="KW-0547">Nucleotide-binding</keyword>
<evidence type="ECO:0000256" key="2">
    <source>
        <dbReference type="ARBA" id="ARBA00022490"/>
    </source>
</evidence>
<comment type="catalytic activity">
    <reaction evidence="8">
        <text>tRNA(Glu) + L-glutamate + ATP = L-glutamyl-tRNA(Glu) + AMP + diphosphate</text>
        <dbReference type="Rhea" id="RHEA:23540"/>
        <dbReference type="Rhea" id="RHEA-COMP:9663"/>
        <dbReference type="Rhea" id="RHEA-COMP:9680"/>
        <dbReference type="ChEBI" id="CHEBI:29985"/>
        <dbReference type="ChEBI" id="CHEBI:30616"/>
        <dbReference type="ChEBI" id="CHEBI:33019"/>
        <dbReference type="ChEBI" id="CHEBI:78442"/>
        <dbReference type="ChEBI" id="CHEBI:78520"/>
        <dbReference type="ChEBI" id="CHEBI:456215"/>
        <dbReference type="EC" id="6.1.1.17"/>
    </reaction>
</comment>
<keyword evidence="2 8" id="KW-0963">Cytoplasm</keyword>
<dbReference type="InterPro" id="IPR020058">
    <property type="entry name" value="Glu/Gln-tRNA-synth_Ib_cat-dom"/>
</dbReference>
<keyword evidence="3 8" id="KW-0436">Ligase</keyword>
<evidence type="ECO:0000256" key="3">
    <source>
        <dbReference type="ARBA" id="ARBA00022598"/>
    </source>
</evidence>
<comment type="caution">
    <text evidence="8">Lacks conserved residue(s) required for the propagation of feature annotation.</text>
</comment>
<evidence type="ECO:0000256" key="5">
    <source>
        <dbReference type="ARBA" id="ARBA00022840"/>
    </source>
</evidence>
<accession>A0A6I0ENU0</accession>
<comment type="caution">
    <text evidence="11">The sequence shown here is derived from an EMBL/GenBank/DDBJ whole genome shotgun (WGS) entry which is preliminary data.</text>
</comment>
<keyword evidence="12" id="KW-1185">Reference proteome</keyword>
<dbReference type="Gene3D" id="1.10.8.70">
    <property type="entry name" value="Glutamate-tRNA synthetase, class I, anticodon-binding domain 1"/>
    <property type="match status" value="1"/>
</dbReference>
<dbReference type="PRINTS" id="PR00987">
    <property type="entry name" value="TRNASYNTHGLU"/>
</dbReference>
<keyword evidence="6 8" id="KW-0648">Protein biosynthesis</keyword>
<evidence type="ECO:0000256" key="8">
    <source>
        <dbReference type="HAMAP-Rule" id="MF_00022"/>
    </source>
</evidence>
<dbReference type="InterPro" id="IPR004527">
    <property type="entry name" value="Glu-tRNA-ligase_bac/mito"/>
</dbReference>
<dbReference type="InterPro" id="IPR045462">
    <property type="entry name" value="aa-tRNA-synth_I_cd-bd"/>
</dbReference>
<evidence type="ECO:0000259" key="10">
    <source>
        <dbReference type="Pfam" id="PF19269"/>
    </source>
</evidence>
<feature type="domain" description="Aminoacyl-tRNA synthetase class I anticodon-binding" evidence="10">
    <location>
        <begin position="334"/>
        <end position="481"/>
    </location>
</feature>
<dbReference type="FunFam" id="1.10.10.350:FF:000002">
    <property type="entry name" value="Glutamate--tRNA ligase"/>
    <property type="match status" value="1"/>
</dbReference>
<dbReference type="InterPro" id="IPR014729">
    <property type="entry name" value="Rossmann-like_a/b/a_fold"/>
</dbReference>
<dbReference type="InterPro" id="IPR033910">
    <property type="entry name" value="GluRS_core"/>
</dbReference>
<dbReference type="InterPro" id="IPR001412">
    <property type="entry name" value="aa-tRNA-synth_I_CS"/>
</dbReference>
<protein>
    <recommendedName>
        <fullName evidence="8">Glutamate--tRNA ligase</fullName>
        <ecNumber evidence="8">6.1.1.17</ecNumber>
    </recommendedName>
    <alternativeName>
        <fullName evidence="8">Glutamyl-tRNA synthetase</fullName>
        <shortName evidence="8">GluRS</shortName>
    </alternativeName>
</protein>
<dbReference type="AlphaFoldDB" id="A0A6I0ENU0"/>
<comment type="subunit">
    <text evidence="8">Monomer.</text>
</comment>
<dbReference type="Pfam" id="PF00749">
    <property type="entry name" value="tRNA-synt_1c"/>
    <property type="match status" value="1"/>
</dbReference>
<dbReference type="Gene3D" id="3.40.50.620">
    <property type="entry name" value="HUPs"/>
    <property type="match status" value="1"/>
</dbReference>
<dbReference type="Gene3D" id="1.10.10.350">
    <property type="match status" value="1"/>
</dbReference>
<dbReference type="OrthoDB" id="9807503at2"/>
<dbReference type="EMBL" id="WBXO01000012">
    <property type="protein sequence ID" value="KAB2951437.1"/>
    <property type="molecule type" value="Genomic_DNA"/>
</dbReference>
<dbReference type="NCBIfam" id="TIGR00464">
    <property type="entry name" value="gltX_bact"/>
    <property type="match status" value="1"/>
</dbReference>
<feature type="short sequence motif" description="'HIGH' region" evidence="8">
    <location>
        <begin position="11"/>
        <end position="21"/>
    </location>
</feature>
<dbReference type="InterPro" id="IPR049940">
    <property type="entry name" value="GluQ/Sye"/>
</dbReference>
<evidence type="ECO:0000313" key="11">
    <source>
        <dbReference type="EMBL" id="KAB2951437.1"/>
    </source>
</evidence>
<dbReference type="SUPFAM" id="SSF48163">
    <property type="entry name" value="An anticodon-binding domain of class I aminoacyl-tRNA synthetases"/>
    <property type="match status" value="1"/>
</dbReference>
<comment type="similarity">
    <text evidence="1 8">Belongs to the class-I aminoacyl-tRNA synthetase family. Glutamate--tRNA ligase type 1 subfamily.</text>
</comment>
<dbReference type="GO" id="GO:0005829">
    <property type="term" value="C:cytosol"/>
    <property type="evidence" value="ECO:0007669"/>
    <property type="project" value="TreeGrafter"/>
</dbReference>
<feature type="short sequence motif" description="'KMSKS' region" evidence="8">
    <location>
        <begin position="252"/>
        <end position="256"/>
    </location>
</feature>
<sequence>MTDTVRVRFAPSPTGPLHIGGARSALFNFLLAHRYGGKFIVRIEDTDLERSSRESEHNILESLRWLGIQWDEGVDVGGNYGPYRQTERLESYQKGTEKLLAQGDAYRCYCSEEEIEAERQAFLAKGELPRYSGKCRSLTEAQEEQYQQEGRKAVVRFRVPEQGAIVVDDLVRGEISFDCIGIGDFVIVKSDGIPTYNYAVVVDDALMEITHVIRGEEHLSNTPRQLLIYKALQLKEPRFAHVSLILGKDRSKMSKRHGSTSIVNYREQGYLPEALVNFLVLLGWSPEGEEEIFSLEALTELFSLERVAKNPAVFDLDKLNWLNGLYIRQTPIERLVEMAIPHLQEAGYVSKSMGEEEQNKVQLMMQALQEKLAYVGQVKEYGPLFFDEKVTLEDDTAKAHLLAEEVPLLLQAFVSKLDDDRINEPASIKKILKELGKETKLSGKALFMPLRVAISGQQHGPDLPYLIAVLGKEGLLKRLRQTTEQAGLDLSF</sequence>
<gene>
    <name evidence="8" type="primary">gltX</name>
    <name evidence="11" type="ORF">F9B85_12730</name>
</gene>
<evidence type="ECO:0000313" key="12">
    <source>
        <dbReference type="Proteomes" id="UP000468766"/>
    </source>
</evidence>
<dbReference type="InterPro" id="IPR008925">
    <property type="entry name" value="aa_tRNA-synth_I_cd-bd_sf"/>
</dbReference>
<dbReference type="GO" id="GO:0004818">
    <property type="term" value="F:glutamate-tRNA ligase activity"/>
    <property type="evidence" value="ECO:0007669"/>
    <property type="project" value="UniProtKB-UniRule"/>
</dbReference>
<dbReference type="PANTHER" id="PTHR43311">
    <property type="entry name" value="GLUTAMATE--TRNA LIGASE"/>
    <property type="match status" value="1"/>
</dbReference>
<reference evidence="11 12" key="1">
    <citation type="submission" date="2019-10" db="EMBL/GenBank/DDBJ databases">
        <title>Whole-genome sequence of the extremophile Heliorestis acidaminivorans DSM 24790.</title>
        <authorList>
            <person name="Kyndt J.A."/>
            <person name="Meyer T.E."/>
        </authorList>
    </citation>
    <scope>NUCLEOTIDE SEQUENCE [LARGE SCALE GENOMIC DNA]</scope>
    <source>
        <strain evidence="11 12">DSM 24790</strain>
    </source>
</reference>
<feature type="domain" description="Glutamyl/glutaminyl-tRNA synthetase class Ib catalytic" evidence="9">
    <location>
        <begin position="5"/>
        <end position="321"/>
    </location>
</feature>
<dbReference type="SUPFAM" id="SSF52374">
    <property type="entry name" value="Nucleotidylyl transferase"/>
    <property type="match status" value="1"/>
</dbReference>
<evidence type="ECO:0000256" key="1">
    <source>
        <dbReference type="ARBA" id="ARBA00007894"/>
    </source>
</evidence>
<evidence type="ECO:0000259" key="9">
    <source>
        <dbReference type="Pfam" id="PF00749"/>
    </source>
</evidence>
<name>A0A6I0ENU0_9FIRM</name>